<keyword evidence="3" id="KW-1185">Reference proteome</keyword>
<name>A0ABN5G672_PSEO1</name>
<evidence type="ECO:0000259" key="1">
    <source>
        <dbReference type="Pfam" id="PF26460"/>
    </source>
</evidence>
<reference evidence="2 3" key="1">
    <citation type="submission" date="2018-01" db="EMBL/GenBank/DDBJ databases">
        <title>Tropical forage species Digitaria eriantha prevents oxidative stress under low temperature conditions by the incorporation of polyhydroxybutyrate-producing endophytic bacteria.</title>
        <authorList>
            <person name="Stritzler M."/>
            <person name="Ayub N."/>
        </authorList>
    </citation>
    <scope>NUCLEOTIDE SEQUENCE [LARGE SCALE GENOMIC DNA]</scope>
    <source>
        <strain evidence="2 3">FR1</strain>
    </source>
</reference>
<dbReference type="InterPro" id="IPR058452">
    <property type="entry name" value="DUF8139"/>
</dbReference>
<evidence type="ECO:0000313" key="2">
    <source>
        <dbReference type="EMBL" id="AUO45738.1"/>
    </source>
</evidence>
<dbReference type="Proteomes" id="UP000235315">
    <property type="component" value="Chromosome"/>
</dbReference>
<proteinExistence type="predicted"/>
<accession>A0ABN5G672</accession>
<feature type="domain" description="DUF8139" evidence="1">
    <location>
        <begin position="1"/>
        <end position="69"/>
    </location>
</feature>
<sequence length="70" mass="7780">MTKFTYDDIVKVVVQAPEALRPGKRAWIVGVFDDRPGSYFDKFPPGTVYSIEFEDGSSLEIHESDLGPAS</sequence>
<dbReference type="RefSeq" id="WP_041475823.1">
    <property type="nucleotide sequence ID" value="NC_016830.1"/>
</dbReference>
<dbReference type="Pfam" id="PF26460">
    <property type="entry name" value="DUF8139"/>
    <property type="match status" value="1"/>
</dbReference>
<dbReference type="EMBL" id="CP025738">
    <property type="protein sequence ID" value="AUO45738.1"/>
    <property type="molecule type" value="Genomic_DNA"/>
</dbReference>
<evidence type="ECO:0000313" key="3">
    <source>
        <dbReference type="Proteomes" id="UP000235315"/>
    </source>
</evidence>
<gene>
    <name evidence="2" type="ORF">C1C98_09845</name>
</gene>
<protein>
    <recommendedName>
        <fullName evidence="1">DUF8139 domain-containing protein</fullName>
    </recommendedName>
</protein>
<organism evidence="2 3">
    <name type="scientific">Pseudomonas ogarae (strain DSM 112162 / CECT 30235 / F113)</name>
    <dbReference type="NCBI Taxonomy" id="1114970"/>
    <lineage>
        <taxon>Bacteria</taxon>
        <taxon>Pseudomonadati</taxon>
        <taxon>Pseudomonadota</taxon>
        <taxon>Gammaproteobacteria</taxon>
        <taxon>Pseudomonadales</taxon>
        <taxon>Pseudomonadaceae</taxon>
        <taxon>Pseudomonas</taxon>
    </lineage>
</organism>